<gene>
    <name evidence="2" type="ORF">ACFP3M_04550</name>
</gene>
<accession>A0ABW1FC95</accession>
<evidence type="ECO:0000313" key="3">
    <source>
        <dbReference type="Proteomes" id="UP001596241"/>
    </source>
</evidence>
<proteinExistence type="predicted"/>
<reference evidence="3" key="1">
    <citation type="journal article" date="2019" name="Int. J. Syst. Evol. Microbiol.">
        <title>The Global Catalogue of Microorganisms (GCM) 10K type strain sequencing project: providing services to taxonomists for standard genome sequencing and annotation.</title>
        <authorList>
            <consortium name="The Broad Institute Genomics Platform"/>
            <consortium name="The Broad Institute Genome Sequencing Center for Infectious Disease"/>
            <person name="Wu L."/>
            <person name="Ma J."/>
        </authorList>
    </citation>
    <scope>NUCLEOTIDE SEQUENCE [LARGE SCALE GENOMIC DNA]</scope>
    <source>
        <strain evidence="3">CGMCC 1.15809</strain>
    </source>
</reference>
<evidence type="ECO:0000313" key="2">
    <source>
        <dbReference type="EMBL" id="MFC5892087.1"/>
    </source>
</evidence>
<dbReference type="Proteomes" id="UP001596241">
    <property type="component" value="Unassembled WGS sequence"/>
</dbReference>
<name>A0ABW1FC95_9ACTN</name>
<keyword evidence="1" id="KW-0732">Signal</keyword>
<sequence>MQKAARAATDSGMALASMAMSSAAYAVDATPPAAASAKLAAAGCPGDGHISRNYTCTSLSGGALFHQKYTNDKAAHLVCEDQRFEDLRQVGLHEVRQFAVGYVSQSSGTTKRTTWSGVTYCSSTVGLMSVNGQQVYQTPLATCDN</sequence>
<keyword evidence="3" id="KW-1185">Reference proteome</keyword>
<protein>
    <submittedName>
        <fullName evidence="2">Uncharacterized protein</fullName>
    </submittedName>
</protein>
<evidence type="ECO:0000256" key="1">
    <source>
        <dbReference type="SAM" id="SignalP"/>
    </source>
</evidence>
<organism evidence="2 3">
    <name type="scientific">Streptomyces ramulosus</name>
    <dbReference type="NCBI Taxonomy" id="47762"/>
    <lineage>
        <taxon>Bacteria</taxon>
        <taxon>Bacillati</taxon>
        <taxon>Actinomycetota</taxon>
        <taxon>Actinomycetes</taxon>
        <taxon>Kitasatosporales</taxon>
        <taxon>Streptomycetaceae</taxon>
        <taxon>Streptomyces</taxon>
    </lineage>
</organism>
<feature type="signal peptide" evidence="1">
    <location>
        <begin position="1"/>
        <end position="26"/>
    </location>
</feature>
<dbReference type="EMBL" id="JBHSPW010000002">
    <property type="protein sequence ID" value="MFC5892087.1"/>
    <property type="molecule type" value="Genomic_DNA"/>
</dbReference>
<comment type="caution">
    <text evidence="2">The sequence shown here is derived from an EMBL/GenBank/DDBJ whole genome shotgun (WGS) entry which is preliminary data.</text>
</comment>
<dbReference type="RefSeq" id="WP_345087095.1">
    <property type="nucleotide sequence ID" value="NZ_BAAAWG010000013.1"/>
</dbReference>
<feature type="chain" id="PRO_5046792736" evidence="1">
    <location>
        <begin position="27"/>
        <end position="145"/>
    </location>
</feature>